<dbReference type="InterPro" id="IPR049445">
    <property type="entry name" value="TetR_SbtR-like_C"/>
</dbReference>
<keyword evidence="1" id="KW-0805">Transcription regulation</keyword>
<dbReference type="SUPFAM" id="SSF46689">
    <property type="entry name" value="Homeodomain-like"/>
    <property type="match status" value="1"/>
</dbReference>
<accession>A0ABS5YJS9</accession>
<gene>
    <name evidence="6" type="ORF">KOI35_09460</name>
</gene>
<evidence type="ECO:0000313" key="7">
    <source>
        <dbReference type="Proteomes" id="UP001519654"/>
    </source>
</evidence>
<dbReference type="EMBL" id="JAHKKG010000003">
    <property type="protein sequence ID" value="MBU2663734.1"/>
    <property type="molecule type" value="Genomic_DNA"/>
</dbReference>
<dbReference type="Pfam" id="PF00440">
    <property type="entry name" value="TetR_N"/>
    <property type="match status" value="1"/>
</dbReference>
<proteinExistence type="predicted"/>
<dbReference type="PANTHER" id="PTHR30055">
    <property type="entry name" value="HTH-TYPE TRANSCRIPTIONAL REGULATOR RUTR"/>
    <property type="match status" value="1"/>
</dbReference>
<dbReference type="Pfam" id="PF21597">
    <property type="entry name" value="TetR_C_43"/>
    <property type="match status" value="1"/>
</dbReference>
<sequence>MTGQRADARRNYALLLAVAERAVAEQGPDASLEQIGRTAGVGSGTVRRHFPTRHALLEAVFRKQIDHLTVRAQALADAREDNRAALLAWLGDVLTVAAETRGLAEALKRDRSTGPGDAHEHGAVASLAEAGRPLVRRAAPALAAGVTITDLLDLVTGIALATEHDPAGAHRLLALTVTGLSPQ</sequence>
<dbReference type="RefSeq" id="WP_215785713.1">
    <property type="nucleotide sequence ID" value="NZ_JAHKKG010000003.1"/>
</dbReference>
<dbReference type="InterPro" id="IPR001647">
    <property type="entry name" value="HTH_TetR"/>
</dbReference>
<evidence type="ECO:0000256" key="3">
    <source>
        <dbReference type="ARBA" id="ARBA00023163"/>
    </source>
</evidence>
<evidence type="ECO:0000259" key="5">
    <source>
        <dbReference type="PROSITE" id="PS50977"/>
    </source>
</evidence>
<dbReference type="Proteomes" id="UP001519654">
    <property type="component" value="Unassembled WGS sequence"/>
</dbReference>
<keyword evidence="7" id="KW-1185">Reference proteome</keyword>
<dbReference type="PROSITE" id="PS50977">
    <property type="entry name" value="HTH_TETR_2"/>
    <property type="match status" value="1"/>
</dbReference>
<protein>
    <submittedName>
        <fullName evidence="6">TetR/AcrR family transcriptional regulator</fullName>
    </submittedName>
</protein>
<feature type="domain" description="HTH tetR-type" evidence="5">
    <location>
        <begin position="9"/>
        <end position="68"/>
    </location>
</feature>
<evidence type="ECO:0000256" key="2">
    <source>
        <dbReference type="ARBA" id="ARBA00023125"/>
    </source>
</evidence>
<evidence type="ECO:0000313" key="6">
    <source>
        <dbReference type="EMBL" id="MBU2663734.1"/>
    </source>
</evidence>
<reference evidence="6 7" key="1">
    <citation type="submission" date="2021-06" db="EMBL/GenBank/DDBJ databases">
        <title>Actinoplanes lichenicola sp. nov., and Actinoplanes ovalisporus sp. nov., isolated from lichen in Thailand.</title>
        <authorList>
            <person name="Saeng-In P."/>
            <person name="Kanchanasin P."/>
            <person name="Yuki M."/>
            <person name="Kudo T."/>
            <person name="Ohkuma M."/>
            <person name="Phongsopitanun W."/>
            <person name="Tanasupawat S."/>
        </authorList>
    </citation>
    <scope>NUCLEOTIDE SEQUENCE [LARGE SCALE GENOMIC DNA]</scope>
    <source>
        <strain evidence="6 7">NBRC 110975</strain>
    </source>
</reference>
<comment type="caution">
    <text evidence="6">The sequence shown here is derived from an EMBL/GenBank/DDBJ whole genome shotgun (WGS) entry which is preliminary data.</text>
</comment>
<dbReference type="InterPro" id="IPR050109">
    <property type="entry name" value="HTH-type_TetR-like_transc_reg"/>
</dbReference>
<keyword evidence="2 4" id="KW-0238">DNA-binding</keyword>
<evidence type="ECO:0000256" key="1">
    <source>
        <dbReference type="ARBA" id="ARBA00023015"/>
    </source>
</evidence>
<name>A0ABS5YJS9_9ACTN</name>
<dbReference type="PANTHER" id="PTHR30055:SF234">
    <property type="entry name" value="HTH-TYPE TRANSCRIPTIONAL REGULATOR BETI"/>
    <property type="match status" value="1"/>
</dbReference>
<feature type="DNA-binding region" description="H-T-H motif" evidence="4">
    <location>
        <begin position="31"/>
        <end position="50"/>
    </location>
</feature>
<dbReference type="InterPro" id="IPR009057">
    <property type="entry name" value="Homeodomain-like_sf"/>
</dbReference>
<evidence type="ECO:0000256" key="4">
    <source>
        <dbReference type="PROSITE-ProRule" id="PRU00335"/>
    </source>
</evidence>
<keyword evidence="3" id="KW-0804">Transcription</keyword>
<dbReference type="Gene3D" id="1.10.357.10">
    <property type="entry name" value="Tetracycline Repressor, domain 2"/>
    <property type="match status" value="1"/>
</dbReference>
<organism evidence="6 7">
    <name type="scientific">Paractinoplanes bogorensis</name>
    <dbReference type="NCBI Taxonomy" id="1610840"/>
    <lineage>
        <taxon>Bacteria</taxon>
        <taxon>Bacillati</taxon>
        <taxon>Actinomycetota</taxon>
        <taxon>Actinomycetes</taxon>
        <taxon>Micromonosporales</taxon>
        <taxon>Micromonosporaceae</taxon>
        <taxon>Paractinoplanes</taxon>
    </lineage>
</organism>